<proteinExistence type="predicted"/>
<dbReference type="AlphaFoldDB" id="A0A8D8XNN5"/>
<sequence length="154" mass="15968">MKLVVLLGIMCVGLAVEVSAMNGLNGLTGLNGPTGLTGSNLQSGYLLGSIIDRLKQIILSFVHGLIATLTNTKYPLDSSYDDSYNSWTSGSGMGSNKVSGNLDDDDGGFNNIGNNAVDNVDISGNIGHLRNIGKRGPPVKNGAKPKYGIVTGLD</sequence>
<dbReference type="EMBL" id="HBUF01339976">
    <property type="protein sequence ID" value="CAG6701579.1"/>
    <property type="molecule type" value="Transcribed_RNA"/>
</dbReference>
<protein>
    <submittedName>
        <fullName evidence="2">Uncharacterized protein</fullName>
    </submittedName>
</protein>
<evidence type="ECO:0000256" key="1">
    <source>
        <dbReference type="SAM" id="SignalP"/>
    </source>
</evidence>
<keyword evidence="1" id="KW-0732">Signal</keyword>
<organism evidence="2">
    <name type="scientific">Cacopsylla melanoneura</name>
    <dbReference type="NCBI Taxonomy" id="428564"/>
    <lineage>
        <taxon>Eukaryota</taxon>
        <taxon>Metazoa</taxon>
        <taxon>Ecdysozoa</taxon>
        <taxon>Arthropoda</taxon>
        <taxon>Hexapoda</taxon>
        <taxon>Insecta</taxon>
        <taxon>Pterygota</taxon>
        <taxon>Neoptera</taxon>
        <taxon>Paraneoptera</taxon>
        <taxon>Hemiptera</taxon>
        <taxon>Sternorrhyncha</taxon>
        <taxon>Psylloidea</taxon>
        <taxon>Psyllidae</taxon>
        <taxon>Psyllinae</taxon>
        <taxon>Cacopsylla</taxon>
    </lineage>
</organism>
<reference evidence="2" key="1">
    <citation type="submission" date="2021-05" db="EMBL/GenBank/DDBJ databases">
        <authorList>
            <person name="Alioto T."/>
            <person name="Alioto T."/>
            <person name="Gomez Garrido J."/>
        </authorList>
    </citation>
    <scope>NUCLEOTIDE SEQUENCE</scope>
</reference>
<accession>A0A8D8XNN5</accession>
<evidence type="ECO:0000313" key="2">
    <source>
        <dbReference type="EMBL" id="CAG6701584.1"/>
    </source>
</evidence>
<feature type="chain" id="PRO_5036428861" evidence="1">
    <location>
        <begin position="16"/>
        <end position="154"/>
    </location>
</feature>
<name>A0A8D8XNN5_9HEMI</name>
<feature type="signal peptide" evidence="1">
    <location>
        <begin position="1"/>
        <end position="15"/>
    </location>
</feature>
<dbReference type="EMBL" id="HBUF01339979">
    <property type="protein sequence ID" value="CAG6701584.1"/>
    <property type="molecule type" value="Transcribed_RNA"/>
</dbReference>